<evidence type="ECO:0008006" key="3">
    <source>
        <dbReference type="Google" id="ProtNLM"/>
    </source>
</evidence>
<accession>A0ABV1KZL7</accession>
<protein>
    <recommendedName>
        <fullName evidence="3">MarR family transcriptional regulator</fullName>
    </recommendedName>
</protein>
<comment type="caution">
    <text evidence="1">The sequence shown here is derived from an EMBL/GenBank/DDBJ whole genome shotgun (WGS) entry which is preliminary data.</text>
</comment>
<name>A0ABV1KZL7_9BACL</name>
<dbReference type="Proteomes" id="UP001493487">
    <property type="component" value="Unassembled WGS sequence"/>
</dbReference>
<dbReference type="EMBL" id="JASKHM010000014">
    <property type="protein sequence ID" value="MEQ4485252.1"/>
    <property type="molecule type" value="Genomic_DNA"/>
</dbReference>
<organism evidence="1 2">
    <name type="scientific">Cohnella silvisoli</name>
    <dbReference type="NCBI Taxonomy" id="2873699"/>
    <lineage>
        <taxon>Bacteria</taxon>
        <taxon>Bacillati</taxon>
        <taxon>Bacillota</taxon>
        <taxon>Bacilli</taxon>
        <taxon>Bacillales</taxon>
        <taxon>Paenibacillaceae</taxon>
        <taxon>Cohnella</taxon>
    </lineage>
</organism>
<sequence length="295" mass="33892">MSDKLGIQTYFDEDAGRTLTLVDETEYDVIDRAQREAAQAYYKREAAIKTGGNTRYVNSYHEPIKSVSARAPLHVLGALLKLLPYMSYEHRGVLIRGSKRMGIDEVASAIGKKPRASKEIVRQLRESGVLITEKESRRDVYSISSEYHTIGYVNQAQRYTKLYQTAARERLGNVSISAAGLLYKMLPYFSYEYYYLCENPDERSIDLVKALTIRGLARLIGEDHAHVMTYLRELSRYGFVMVSGAYDTFTIKVNPDVMYRKKYRDEYAQTLSADFRLHERTFAESPEKVVQILHS</sequence>
<evidence type="ECO:0000313" key="2">
    <source>
        <dbReference type="Proteomes" id="UP001493487"/>
    </source>
</evidence>
<dbReference type="RefSeq" id="WP_232187316.1">
    <property type="nucleotide sequence ID" value="NZ_JAIOAP010000012.1"/>
</dbReference>
<evidence type="ECO:0000313" key="1">
    <source>
        <dbReference type="EMBL" id="MEQ4485252.1"/>
    </source>
</evidence>
<reference evidence="1 2" key="1">
    <citation type="journal article" date="2023" name="Genome Announc.">
        <title>Pan-Genome Analyses of the Genus Cohnella and Proposal of the Novel Species Cohnella silvisoli sp. nov., Isolated from Forest Soil.</title>
        <authorList>
            <person name="Wang C."/>
            <person name="Mao L."/>
            <person name="Bao G."/>
            <person name="Zhu H."/>
        </authorList>
    </citation>
    <scope>NUCLEOTIDE SEQUENCE [LARGE SCALE GENOMIC DNA]</scope>
    <source>
        <strain evidence="1 2">NL03-T5-1</strain>
    </source>
</reference>
<keyword evidence="2" id="KW-1185">Reference proteome</keyword>
<proteinExistence type="predicted"/>
<gene>
    <name evidence="1" type="ORF">QJS35_22955</name>
</gene>